<organism evidence="2 5">
    <name type="scientific">Heyndrickxia coagulans</name>
    <name type="common">Weizmannia coagulans</name>
    <dbReference type="NCBI Taxonomy" id="1398"/>
    <lineage>
        <taxon>Bacteria</taxon>
        <taxon>Bacillati</taxon>
        <taxon>Bacillota</taxon>
        <taxon>Bacilli</taxon>
        <taxon>Bacillales</taxon>
        <taxon>Bacillaceae</taxon>
        <taxon>Heyndrickxia</taxon>
    </lineage>
</organism>
<dbReference type="EMBL" id="CP010525">
    <property type="protein sequence ID" value="AJO22620.1"/>
    <property type="molecule type" value="Genomic_DNA"/>
</dbReference>
<dbReference type="Proteomes" id="UP000070376">
    <property type="component" value="Unassembled WGS sequence"/>
</dbReference>
<evidence type="ECO:0000313" key="1">
    <source>
        <dbReference type="EMBL" id="AJO22620.1"/>
    </source>
</evidence>
<dbReference type="Proteomes" id="UP001223084">
    <property type="component" value="Unassembled WGS sequence"/>
</dbReference>
<dbReference type="STRING" id="1398.AB434_3451"/>
<gene>
    <name evidence="2" type="ORF">HMPREF3213_02729</name>
    <name evidence="3" type="ORF">QN341_07950</name>
    <name evidence="1" type="ORF">SB48_HM08orf02885</name>
</gene>
<protein>
    <submittedName>
        <fullName evidence="3">YqhG family protein</fullName>
    </submittedName>
</protein>
<evidence type="ECO:0000313" key="3">
    <source>
        <dbReference type="EMBL" id="MDL5041015.1"/>
    </source>
</evidence>
<proteinExistence type="predicted"/>
<dbReference type="AlphaFoldDB" id="A0A0C5CB33"/>
<dbReference type="InterPro" id="IPR024562">
    <property type="entry name" value="YqhG"/>
</dbReference>
<evidence type="ECO:0000313" key="4">
    <source>
        <dbReference type="Proteomes" id="UP000032024"/>
    </source>
</evidence>
<dbReference type="Proteomes" id="UP000032024">
    <property type="component" value="Chromosome"/>
</dbReference>
<sequence>MLQEEIHQYLERFFEANGAVLVENRPGWMTVQLTIELDKALMNRPFYWSYLEKTGGIPNPMTVTFITDREKAPDTVKGEPVHFGSPRLNQIFETAKQFSRYIRLFEDVHPGQKQVPLYPWLGMNVKISYRCDLKKDVFRSIGLNLIHGTMAENFQDLLEQRTLAPKIPDYCFTLTPIIMLKSAVKRIEHYIRQGLAKEPHHWAEEAVKRWHQDLALLDHFYEDMEECPESYEIEKQALKEQYEPKITVHVLNGGLFYLKDAFI</sequence>
<evidence type="ECO:0000313" key="2">
    <source>
        <dbReference type="EMBL" id="KWZ79625.1"/>
    </source>
</evidence>
<dbReference type="Pfam" id="PF11079">
    <property type="entry name" value="YqhG"/>
    <property type="match status" value="1"/>
</dbReference>
<name>A0A0C5CB33_HEYCO</name>
<evidence type="ECO:0000313" key="5">
    <source>
        <dbReference type="Proteomes" id="UP000070376"/>
    </source>
</evidence>
<keyword evidence="4" id="KW-1185">Reference proteome</keyword>
<dbReference type="GeneID" id="93259536"/>
<dbReference type="EMBL" id="LRPN01000116">
    <property type="protein sequence ID" value="KWZ79625.1"/>
    <property type="molecule type" value="Genomic_DNA"/>
</dbReference>
<dbReference type="PATRIC" id="fig|1398.18.peg.1833"/>
<accession>A0A0C5CB33</accession>
<dbReference type="EMBL" id="JASUZX010000001">
    <property type="protein sequence ID" value="MDL5041015.1"/>
    <property type="molecule type" value="Genomic_DNA"/>
</dbReference>
<reference evidence="3" key="5">
    <citation type="submission" date="2023-06" db="EMBL/GenBank/DDBJ databases">
        <title>Probiogenomic evaluation and L lactic producing Weizmannia coaggulans BKMTCR2-2 from tree bark.</title>
        <authorList>
            <person name="Mahittikon J."/>
            <person name="Tanasupawat S."/>
        </authorList>
    </citation>
    <scope>NUCLEOTIDE SEQUENCE</scope>
    <source>
        <strain evidence="3">BKMTCR2-2</strain>
    </source>
</reference>
<reference evidence="2" key="4">
    <citation type="submission" date="2016-01" db="EMBL/GenBank/DDBJ databases">
        <authorList>
            <person name="Oliw E.H."/>
        </authorList>
    </citation>
    <scope>NUCLEOTIDE SEQUENCE [LARGE SCALE GENOMIC DNA]</scope>
    <source>
        <strain evidence="2">GED7749B</strain>
    </source>
</reference>
<reference evidence="1" key="1">
    <citation type="submission" date="2015-01" db="EMBL/GenBank/DDBJ databases">
        <title>Comparative genome analysis of Bacillus coagulans HM-08, Clostridium butyricum HM-68, Bacillus subtilis HM-66 and Bacillus licheniformis BL-09.</title>
        <authorList>
            <person name="Zhang H."/>
        </authorList>
    </citation>
    <scope>NUCLEOTIDE SEQUENCE [LARGE SCALE GENOMIC DNA]</scope>
    <source>
        <strain evidence="1">HM-08</strain>
    </source>
</reference>
<dbReference type="RefSeq" id="WP_014098030.1">
    <property type="nucleotide sequence ID" value="NZ_CP010525.1"/>
</dbReference>
<reference evidence="5" key="3">
    <citation type="submission" date="2016-01" db="EMBL/GenBank/DDBJ databases">
        <authorList>
            <person name="Mitreva M."/>
            <person name="Pepin K.H."/>
            <person name="Mihindukulasuriya K.A."/>
            <person name="Fulton R."/>
            <person name="Fronick C."/>
            <person name="O'Laughlin M."/>
            <person name="Miner T."/>
            <person name="Herter B."/>
            <person name="Rosa B.A."/>
            <person name="Cordes M."/>
            <person name="Tomlinson C."/>
            <person name="Wollam A."/>
            <person name="Palsikar V.B."/>
            <person name="Mardis E.R."/>
            <person name="Wilson R.K."/>
        </authorList>
    </citation>
    <scope>NUCLEOTIDE SEQUENCE [LARGE SCALE GENOMIC DNA]</scope>
    <source>
        <strain evidence="5">GED7749B</strain>
    </source>
</reference>
<reference evidence="4" key="2">
    <citation type="submission" date="2015-01" db="EMBL/GenBank/DDBJ databases">
        <title>Comparative genome analysis of Bacillus coagulans HM-08, Clostridium butyricum HM-68, Bacillus subtilis HM-66 and Bacillus paralicheniformis BL-09.</title>
        <authorList>
            <person name="Zhang H."/>
        </authorList>
    </citation>
    <scope>NUCLEOTIDE SEQUENCE [LARGE SCALE GENOMIC DNA]</scope>
    <source>
        <strain evidence="4">HM-08</strain>
    </source>
</reference>